<keyword evidence="1" id="KW-0175">Coiled coil</keyword>
<dbReference type="EMBL" id="JAGIYQ010000005">
    <property type="protein sequence ID" value="MBP0725517.1"/>
    <property type="molecule type" value="Genomic_DNA"/>
</dbReference>
<gene>
    <name evidence="3" type="ORF">J5Y03_09990</name>
</gene>
<keyword evidence="2" id="KW-0812">Transmembrane</keyword>
<dbReference type="RefSeq" id="WP_209405143.1">
    <property type="nucleotide sequence ID" value="NZ_JAGIYQ010000005.1"/>
</dbReference>
<comment type="caution">
    <text evidence="3">The sequence shown here is derived from an EMBL/GenBank/DDBJ whole genome shotgun (WGS) entry which is preliminary data.</text>
</comment>
<evidence type="ECO:0000313" key="4">
    <source>
        <dbReference type="Proteomes" id="UP000682134"/>
    </source>
</evidence>
<proteinExistence type="predicted"/>
<evidence type="ECO:0000256" key="2">
    <source>
        <dbReference type="SAM" id="Phobius"/>
    </source>
</evidence>
<protein>
    <submittedName>
        <fullName evidence="3">Uncharacterized protein</fullName>
    </submittedName>
</protein>
<feature type="coiled-coil region" evidence="1">
    <location>
        <begin position="76"/>
        <end position="103"/>
    </location>
</feature>
<dbReference type="Proteomes" id="UP000682134">
    <property type="component" value="Unassembled WGS sequence"/>
</dbReference>
<keyword evidence="2" id="KW-0472">Membrane</keyword>
<organism evidence="3 4">
    <name type="scientific">Gottfriedia endophytica</name>
    <dbReference type="NCBI Taxonomy" id="2820819"/>
    <lineage>
        <taxon>Bacteria</taxon>
        <taxon>Bacillati</taxon>
        <taxon>Bacillota</taxon>
        <taxon>Bacilli</taxon>
        <taxon>Bacillales</taxon>
        <taxon>Bacillaceae</taxon>
        <taxon>Gottfriedia</taxon>
    </lineage>
</organism>
<accession>A0A940NJV6</accession>
<reference evidence="3" key="1">
    <citation type="submission" date="2021-04" db="EMBL/GenBank/DDBJ databases">
        <title>Genome seq and assembly of Bacillus sp.</title>
        <authorList>
            <person name="Chhetri G."/>
        </authorList>
    </citation>
    <scope>NUCLEOTIDE SEQUENCE</scope>
    <source>
        <strain evidence="3">RG28</strain>
    </source>
</reference>
<evidence type="ECO:0000313" key="3">
    <source>
        <dbReference type="EMBL" id="MBP0725517.1"/>
    </source>
</evidence>
<evidence type="ECO:0000256" key="1">
    <source>
        <dbReference type="SAM" id="Coils"/>
    </source>
</evidence>
<name>A0A940NJV6_9BACI</name>
<dbReference type="AlphaFoldDB" id="A0A940NJV6"/>
<keyword evidence="2" id="KW-1133">Transmembrane helix</keyword>
<keyword evidence="4" id="KW-1185">Reference proteome</keyword>
<sequence length="188" mass="20757">MEFVLFILFLCIAVGAFYMAYLGFKKQKQINEKGKQLGAESVVTALHIEGLGISNNEPCELYTFKDRILIESQFKKMKFEIKLEKLRAAVVKTEKELIEKNKSVVGRALIGSLIVPGLGTIVGGMSGVGTKTKKGPSNTYLILNYLNSNGELDAVTFKNNFNLIAINKFCSTVNKSIVIVNQDSVIEL</sequence>
<feature type="transmembrane region" description="Helical" evidence="2">
    <location>
        <begin position="6"/>
        <end position="24"/>
    </location>
</feature>